<evidence type="ECO:0000256" key="1">
    <source>
        <dbReference type="ARBA" id="ARBA00004498"/>
    </source>
</evidence>
<dbReference type="InterPro" id="IPR042307">
    <property type="entry name" value="Reeler_sf"/>
</dbReference>
<evidence type="ECO:0000259" key="14">
    <source>
        <dbReference type="PROSITE" id="PS50279"/>
    </source>
</evidence>
<evidence type="ECO:0000313" key="18">
    <source>
        <dbReference type="EnsemblMetazoa" id="ASIC018317-PA"/>
    </source>
</evidence>
<dbReference type="PROSITE" id="PS50092">
    <property type="entry name" value="TSP1"/>
    <property type="match status" value="4"/>
</dbReference>
<keyword evidence="5" id="KW-0479">Metal-binding</keyword>
<dbReference type="EMBL" id="KE525347">
    <property type="protein sequence ID" value="KFB50242.1"/>
    <property type="molecule type" value="Genomic_DNA"/>
</dbReference>
<dbReference type="InterPro" id="IPR044004">
    <property type="entry name" value="TSP1_spondin_dom"/>
</dbReference>
<dbReference type="GO" id="GO:0004867">
    <property type="term" value="F:serine-type endopeptidase inhibitor activity"/>
    <property type="evidence" value="ECO:0007669"/>
    <property type="project" value="InterPro"/>
</dbReference>
<dbReference type="STRING" id="74873.A0A084WJ48"/>
<dbReference type="GO" id="GO:0031012">
    <property type="term" value="C:extracellular matrix"/>
    <property type="evidence" value="ECO:0007669"/>
    <property type="project" value="TreeGrafter"/>
</dbReference>
<evidence type="ECO:0000256" key="5">
    <source>
        <dbReference type="ARBA" id="ARBA00022723"/>
    </source>
</evidence>
<organism evidence="17">
    <name type="scientific">Anopheles sinensis</name>
    <name type="common">Mosquito</name>
    <dbReference type="NCBI Taxonomy" id="74873"/>
    <lineage>
        <taxon>Eukaryota</taxon>
        <taxon>Metazoa</taxon>
        <taxon>Ecdysozoa</taxon>
        <taxon>Arthropoda</taxon>
        <taxon>Hexapoda</taxon>
        <taxon>Insecta</taxon>
        <taxon>Pterygota</taxon>
        <taxon>Neoptera</taxon>
        <taxon>Endopterygota</taxon>
        <taxon>Diptera</taxon>
        <taxon>Nematocera</taxon>
        <taxon>Culicoidea</taxon>
        <taxon>Culicidae</taxon>
        <taxon>Anophelinae</taxon>
        <taxon>Anopheles</taxon>
    </lineage>
</organism>
<evidence type="ECO:0000256" key="13">
    <source>
        <dbReference type="SAM" id="SignalP"/>
    </source>
</evidence>
<dbReference type="InterPro" id="IPR020901">
    <property type="entry name" value="Prtase_inh_Kunz-CS"/>
</dbReference>
<feature type="region of interest" description="Disordered" evidence="12">
    <location>
        <begin position="711"/>
        <end position="731"/>
    </location>
</feature>
<dbReference type="FunFam" id="2.60.40.2130:FF:000002">
    <property type="entry name" value="Putative Spondin-1"/>
    <property type="match status" value="1"/>
</dbReference>
<dbReference type="EMBL" id="ATLV01023973">
    <property type="status" value="NOT_ANNOTATED_CDS"/>
    <property type="molecule type" value="Genomic_DNA"/>
</dbReference>
<evidence type="ECO:0000256" key="6">
    <source>
        <dbReference type="ARBA" id="ARBA00022729"/>
    </source>
</evidence>
<dbReference type="Pfam" id="PF00014">
    <property type="entry name" value="Kunitz_BPTI"/>
    <property type="match status" value="1"/>
</dbReference>
<dbReference type="CDD" id="cd00109">
    <property type="entry name" value="Kunitz-type"/>
    <property type="match status" value="1"/>
</dbReference>
<feature type="compositionally biased region" description="Basic and acidic residues" evidence="12">
    <location>
        <begin position="712"/>
        <end position="728"/>
    </location>
</feature>
<dbReference type="InterPro" id="IPR036383">
    <property type="entry name" value="TSP1_rpt_sf"/>
</dbReference>
<dbReference type="PRINTS" id="PR00759">
    <property type="entry name" value="BASICPTASE"/>
</dbReference>
<dbReference type="EnsemblMetazoa" id="ASIC018317-RA">
    <property type="protein sequence ID" value="ASIC018317-PA"/>
    <property type="gene ID" value="ASIC018317"/>
</dbReference>
<dbReference type="PANTHER" id="PTHR11311">
    <property type="entry name" value="SPONDIN"/>
    <property type="match status" value="1"/>
</dbReference>
<evidence type="ECO:0000313" key="17">
    <source>
        <dbReference type="EMBL" id="KFB50242.1"/>
    </source>
</evidence>
<dbReference type="PROSITE" id="PS51020">
    <property type="entry name" value="SPONDIN"/>
    <property type="match status" value="1"/>
</dbReference>
<dbReference type="PANTHER" id="PTHR11311:SF23">
    <property type="entry name" value="SPONDIN-1"/>
    <property type="match status" value="1"/>
</dbReference>
<dbReference type="InterPro" id="IPR002223">
    <property type="entry name" value="Kunitz_BPTI"/>
</dbReference>
<dbReference type="Pfam" id="PF06468">
    <property type="entry name" value="Spond_N"/>
    <property type="match status" value="1"/>
</dbReference>
<feature type="domain" description="Reelin" evidence="15">
    <location>
        <begin position="15"/>
        <end position="191"/>
    </location>
</feature>
<dbReference type="Gene3D" id="2.60.40.2130">
    <property type="entry name" value="F-spondin domain"/>
    <property type="match status" value="1"/>
</dbReference>
<dbReference type="Gene3D" id="4.10.410.10">
    <property type="entry name" value="Pancreatic trypsin inhibitor Kunitz domain"/>
    <property type="match status" value="1"/>
</dbReference>
<keyword evidence="10" id="KW-0325">Glycoprotein</keyword>
<dbReference type="SUPFAM" id="SSF82895">
    <property type="entry name" value="TSP-1 type 1 repeat"/>
    <property type="match status" value="4"/>
</dbReference>
<feature type="domain" description="Spondin" evidence="16">
    <location>
        <begin position="188"/>
        <end position="378"/>
    </location>
</feature>
<dbReference type="PROSITE" id="PS50279">
    <property type="entry name" value="BPTI_KUNITZ_2"/>
    <property type="match status" value="1"/>
</dbReference>
<dbReference type="Pfam" id="PF00090">
    <property type="entry name" value="TSP_1"/>
    <property type="match status" value="3"/>
</dbReference>
<dbReference type="FunFam" id="2.20.100.10:FF:000150">
    <property type="entry name" value="GM21753"/>
    <property type="match status" value="1"/>
</dbReference>
<dbReference type="AlphaFoldDB" id="A0A084WJ48"/>
<evidence type="ECO:0000256" key="12">
    <source>
        <dbReference type="SAM" id="MobiDB-lite"/>
    </source>
</evidence>
<dbReference type="GO" id="GO:0046872">
    <property type="term" value="F:metal ion binding"/>
    <property type="evidence" value="ECO:0007669"/>
    <property type="project" value="UniProtKB-KW"/>
</dbReference>
<reference evidence="17 19" key="1">
    <citation type="journal article" date="2014" name="BMC Genomics">
        <title>Genome sequence of Anopheles sinensis provides insight into genetics basis of mosquito competence for malaria parasites.</title>
        <authorList>
            <person name="Zhou D."/>
            <person name="Zhang D."/>
            <person name="Ding G."/>
            <person name="Shi L."/>
            <person name="Hou Q."/>
            <person name="Ye Y."/>
            <person name="Xu Y."/>
            <person name="Zhou H."/>
            <person name="Xiong C."/>
            <person name="Li S."/>
            <person name="Yu J."/>
            <person name="Hong S."/>
            <person name="Yu X."/>
            <person name="Zou P."/>
            <person name="Chen C."/>
            <person name="Chang X."/>
            <person name="Wang W."/>
            <person name="Lv Y."/>
            <person name="Sun Y."/>
            <person name="Ma L."/>
            <person name="Shen B."/>
            <person name="Zhu C."/>
        </authorList>
    </citation>
    <scope>NUCLEOTIDE SEQUENCE [LARGE SCALE GENOMIC DNA]</scope>
</reference>
<dbReference type="CDD" id="cd08544">
    <property type="entry name" value="Reeler"/>
    <property type="match status" value="1"/>
</dbReference>
<dbReference type="VEuPathDB" id="VectorBase:ASIC018317"/>
<dbReference type="InterPro" id="IPR051418">
    <property type="entry name" value="Spondin/Thrombospondin_T1"/>
</dbReference>
<evidence type="ECO:0000259" key="16">
    <source>
        <dbReference type="PROSITE" id="PS51020"/>
    </source>
</evidence>
<keyword evidence="9" id="KW-1015">Disulfide bond</keyword>
<protein>
    <recommendedName>
        <fullName evidence="2">Spondin-1</fullName>
    </recommendedName>
    <alternativeName>
        <fullName evidence="11">F-spondin</fullName>
    </alternativeName>
</protein>
<evidence type="ECO:0000259" key="15">
    <source>
        <dbReference type="PROSITE" id="PS51019"/>
    </source>
</evidence>
<comment type="subcellular location">
    <subcellularLocation>
        <location evidence="1">Secreted</location>
        <location evidence="1">Extracellular space</location>
        <location evidence="1">Extracellular matrix</location>
    </subcellularLocation>
</comment>
<dbReference type="SMART" id="SM00131">
    <property type="entry name" value="KU"/>
    <property type="match status" value="1"/>
</dbReference>
<keyword evidence="8" id="KW-0130">Cell adhesion</keyword>
<keyword evidence="6 13" id="KW-0732">Signal</keyword>
<dbReference type="FunFam" id="2.20.100.10:FF:000144">
    <property type="entry name" value="AGAP011765-PA"/>
    <property type="match status" value="1"/>
</dbReference>
<evidence type="ECO:0000256" key="8">
    <source>
        <dbReference type="ARBA" id="ARBA00022889"/>
    </source>
</evidence>
<dbReference type="NCBIfam" id="NF038123">
    <property type="entry name" value="NF038123_dom"/>
    <property type="match status" value="1"/>
</dbReference>
<dbReference type="SUPFAM" id="SSF57362">
    <property type="entry name" value="BPTI-like"/>
    <property type="match status" value="1"/>
</dbReference>
<keyword evidence="4" id="KW-0272">Extracellular matrix</keyword>
<dbReference type="GO" id="GO:0007155">
    <property type="term" value="P:cell adhesion"/>
    <property type="evidence" value="ECO:0007669"/>
    <property type="project" value="UniProtKB-KW"/>
</dbReference>
<dbReference type="PROSITE" id="PS00280">
    <property type="entry name" value="BPTI_KUNITZ_1"/>
    <property type="match status" value="1"/>
</dbReference>
<dbReference type="OMA" id="CVIFTAM"/>
<evidence type="ECO:0000256" key="9">
    <source>
        <dbReference type="ARBA" id="ARBA00023157"/>
    </source>
</evidence>
<dbReference type="FunFam" id="4.10.410.10:FF:000046">
    <property type="entry name" value="AGAP011765-PA"/>
    <property type="match status" value="1"/>
</dbReference>
<feature type="signal peptide" evidence="13">
    <location>
        <begin position="1"/>
        <end position="29"/>
    </location>
</feature>
<dbReference type="SMART" id="SM00209">
    <property type="entry name" value="TSP1"/>
    <property type="match status" value="4"/>
</dbReference>
<keyword evidence="19" id="KW-1185">Reference proteome</keyword>
<keyword evidence="3" id="KW-0964">Secreted</keyword>
<evidence type="ECO:0000256" key="3">
    <source>
        <dbReference type="ARBA" id="ARBA00022525"/>
    </source>
</evidence>
<feature type="chain" id="PRO_5001784941" description="Spondin-1" evidence="13">
    <location>
        <begin position="30"/>
        <end position="794"/>
    </location>
</feature>
<dbReference type="Pfam" id="PF02014">
    <property type="entry name" value="Reeler"/>
    <property type="match status" value="1"/>
</dbReference>
<dbReference type="InterPro" id="IPR000884">
    <property type="entry name" value="TSP1_rpt"/>
</dbReference>
<name>A0A084WJ48_ANOSI</name>
<evidence type="ECO:0000256" key="7">
    <source>
        <dbReference type="ARBA" id="ARBA00022737"/>
    </source>
</evidence>
<dbReference type="Pfam" id="PF19028">
    <property type="entry name" value="TSP1_spondin"/>
    <property type="match status" value="1"/>
</dbReference>
<dbReference type="InterPro" id="IPR009465">
    <property type="entry name" value="Spondin_N"/>
</dbReference>
<dbReference type="Gene3D" id="2.20.100.10">
    <property type="entry name" value="Thrombospondin type-1 (TSP1) repeat"/>
    <property type="match status" value="4"/>
</dbReference>
<accession>A0A084WJ48</accession>
<evidence type="ECO:0000256" key="10">
    <source>
        <dbReference type="ARBA" id="ARBA00023180"/>
    </source>
</evidence>
<dbReference type="FunFam" id="2.60.40.4060:FF:000004">
    <property type="entry name" value="Fat-spondin"/>
    <property type="match status" value="1"/>
</dbReference>
<reference evidence="18" key="2">
    <citation type="submission" date="2020-05" db="UniProtKB">
        <authorList>
            <consortium name="EnsemblMetazoa"/>
        </authorList>
    </citation>
    <scope>IDENTIFICATION</scope>
</reference>
<evidence type="ECO:0000256" key="2">
    <source>
        <dbReference type="ARBA" id="ARBA00019594"/>
    </source>
</evidence>
<keyword evidence="7" id="KW-0677">Repeat</keyword>
<dbReference type="OrthoDB" id="347314at2759"/>
<dbReference type="VEuPathDB" id="VectorBase:ASIS007275"/>
<feature type="domain" description="BPTI/Kunitz inhibitor" evidence="14">
    <location>
        <begin position="654"/>
        <end position="704"/>
    </location>
</feature>
<sequence>MEPPSKRPRRWSAGAIILLVVLFVGLSEACSKVPVLDGRPVATPKQPGDNGYRLAIRDDPKGYEPGKIYNLFIVGSRTHAKLQQFSHFTLVAHAKNGARSFIAGPKRVGRFQLFSDSLTKFHDQCVNTVTQADDFPKSEIQVMWVAPATGSGCVAISAMVFEDEQHWYADEGSLTRVLCEHKPEPRIQKGECCACDEAKYSFVFEGIWSNETHPKDYPFAVWLTHFSDVIGASHETNFSFWGENHIATDGFRMLAEWGSVRLLEQELRAKGSRLRTLIKAAGLWYPRVNANTTSNFRVDRKHHKISLASMFGPSPDWVVGVSGLDLCRGDCTWTESLDIDLYPWDAGTDSGISYMSANAETQPRERMHRITTLYPEDPRAPFYNPRSKEMTPLARLYIRRERLVARNCDEEFLQAQVLELAENTEEETRAECATTDYSEWTPCSVTCGKGIRMRTREYLQPEKAATFQCNRQLIAKEMCVADVPECGTDGGAAAAEGDDATGEMSSEDVGQSVANVDDDGEGVGVCRTTKWSEWSECSVSCGIGVSMRTRTFIEHMGRKKCPHISIVEKQKCMQPECSITEMEAPDPLCPVTSWSDWSPCSATCGKGVTIRSRLLLLSPADQEYCRNRIELNQQRPCTDKADCLYDTFTAQEICSQLPEAGPCRGRYQRYAYDANQGTCVPFFYGGCRGNRNNFLTADDCVQTCKATLSARPETHTTEDEDGEHRTEGPRTNPYDTLPVDCVLSDWSDWSPCSVTCGTGRSERVRTIVTQPRNGGQPCPPRVVKRRKCTGPPCV</sequence>
<dbReference type="Gene3D" id="2.60.40.4060">
    <property type="entry name" value="Reeler domain"/>
    <property type="match status" value="1"/>
</dbReference>
<dbReference type="InterPro" id="IPR036880">
    <property type="entry name" value="Kunitz_BPTI_sf"/>
</dbReference>
<evidence type="ECO:0000313" key="19">
    <source>
        <dbReference type="Proteomes" id="UP000030765"/>
    </source>
</evidence>
<gene>
    <name evidence="17" type="ORF">ZHAS_00018317</name>
</gene>
<dbReference type="Proteomes" id="UP000030765">
    <property type="component" value="Unassembled WGS sequence"/>
</dbReference>
<proteinExistence type="predicted"/>
<dbReference type="InterPro" id="IPR038678">
    <property type="entry name" value="Spondin_N_sf"/>
</dbReference>
<dbReference type="InterPro" id="IPR002861">
    <property type="entry name" value="Reeler_dom"/>
</dbReference>
<evidence type="ECO:0000256" key="4">
    <source>
        <dbReference type="ARBA" id="ARBA00022530"/>
    </source>
</evidence>
<dbReference type="FunFam" id="2.20.100.10:FF:000026">
    <property type="entry name" value="Spondin 1"/>
    <property type="match status" value="1"/>
</dbReference>
<dbReference type="PROSITE" id="PS51019">
    <property type="entry name" value="REELIN"/>
    <property type="match status" value="1"/>
</dbReference>
<evidence type="ECO:0000256" key="11">
    <source>
        <dbReference type="ARBA" id="ARBA00030964"/>
    </source>
</evidence>